<evidence type="ECO:0000313" key="1">
    <source>
        <dbReference type="EMBL" id="EQD59966.1"/>
    </source>
</evidence>
<proteinExistence type="predicted"/>
<organism evidence="1">
    <name type="scientific">mine drainage metagenome</name>
    <dbReference type="NCBI Taxonomy" id="410659"/>
    <lineage>
        <taxon>unclassified sequences</taxon>
        <taxon>metagenomes</taxon>
        <taxon>ecological metagenomes</taxon>
    </lineage>
</organism>
<accession>T1AHJ9</accession>
<dbReference type="InterPro" id="IPR025639">
    <property type="entry name" value="DruA"/>
</dbReference>
<name>T1AHJ9_9ZZZZ</name>
<reference evidence="1" key="2">
    <citation type="journal article" date="2014" name="ISME J.">
        <title>Microbial stratification in low pH oxic and suboxic macroscopic growths along an acid mine drainage.</title>
        <authorList>
            <person name="Mendez-Garcia C."/>
            <person name="Mesa V."/>
            <person name="Sprenger R.R."/>
            <person name="Richter M."/>
            <person name="Diez M.S."/>
            <person name="Solano J."/>
            <person name="Bargiela R."/>
            <person name="Golyshina O.V."/>
            <person name="Manteca A."/>
            <person name="Ramos J.L."/>
            <person name="Gallego J.R."/>
            <person name="Llorente I."/>
            <person name="Martins Dos Santos V.A."/>
            <person name="Jensen O.N."/>
            <person name="Pelaez A.I."/>
            <person name="Sanchez J."/>
            <person name="Ferrer M."/>
        </authorList>
    </citation>
    <scope>NUCLEOTIDE SEQUENCE</scope>
</reference>
<comment type="caution">
    <text evidence="1">The sequence shown here is derived from an EMBL/GenBank/DDBJ whole genome shotgun (WGS) entry which is preliminary data.</text>
</comment>
<dbReference type="AlphaFoldDB" id="T1AHJ9"/>
<gene>
    <name evidence="1" type="ORF">B1A_10339</name>
</gene>
<sequence>GERLLGAMGFGASAWKVAPRDTFIGWSSEERQQGLHLIVGQSRFLILPWIRCRNLASKSLAIVAKRLPEDWEARYGFRPVLLETFVDTRRFLGTCYRASNWVQVGDTQGRGKLDRYNAYREPVKSIWLKPLRADFRRCLKEPVALVRIETGKARPA</sequence>
<reference evidence="1" key="1">
    <citation type="submission" date="2013-08" db="EMBL/GenBank/DDBJ databases">
        <authorList>
            <person name="Mendez C."/>
            <person name="Richter M."/>
            <person name="Ferrer M."/>
            <person name="Sanchez J."/>
        </authorList>
    </citation>
    <scope>NUCLEOTIDE SEQUENCE</scope>
</reference>
<dbReference type="Pfam" id="PF14236">
    <property type="entry name" value="DruA"/>
    <property type="match status" value="1"/>
</dbReference>
<feature type="non-terminal residue" evidence="1">
    <location>
        <position position="1"/>
    </location>
</feature>
<protein>
    <submittedName>
        <fullName evidence="1">Uncharacterized protein</fullName>
    </submittedName>
</protein>
<dbReference type="EMBL" id="AUZX01007359">
    <property type="protein sequence ID" value="EQD59966.1"/>
    <property type="molecule type" value="Genomic_DNA"/>
</dbReference>